<reference evidence="2" key="1">
    <citation type="submission" date="2020-05" db="EMBL/GenBank/DDBJ databases">
        <authorList>
            <person name="Chiriac C."/>
            <person name="Salcher M."/>
            <person name="Ghai R."/>
            <person name="Kavagutti S V."/>
        </authorList>
    </citation>
    <scope>NUCLEOTIDE SEQUENCE</scope>
</reference>
<name>A0A6J7XAA2_9CAUD</name>
<dbReference type="EMBL" id="LR798326">
    <property type="protein sequence ID" value="CAB5224291.1"/>
    <property type="molecule type" value="Genomic_DNA"/>
</dbReference>
<accession>A0A6J7XAA2</accession>
<feature type="coiled-coil region" evidence="1">
    <location>
        <begin position="3"/>
        <end position="30"/>
    </location>
</feature>
<evidence type="ECO:0000256" key="1">
    <source>
        <dbReference type="SAM" id="Coils"/>
    </source>
</evidence>
<protein>
    <submittedName>
        <fullName evidence="2">Uncharacterized protein</fullName>
    </submittedName>
</protein>
<gene>
    <name evidence="2" type="ORF">UFOVP387_52</name>
</gene>
<sequence length="69" mass="8377">MTKQEIIEKLENLTWLMAEVENTYVKHELEEITEALKTEFNYSDTYEQEVKDVLNYDETMFNLNNLKIR</sequence>
<keyword evidence="1" id="KW-0175">Coiled coil</keyword>
<evidence type="ECO:0000313" key="2">
    <source>
        <dbReference type="EMBL" id="CAB5224291.1"/>
    </source>
</evidence>
<organism evidence="2">
    <name type="scientific">uncultured Caudovirales phage</name>
    <dbReference type="NCBI Taxonomy" id="2100421"/>
    <lineage>
        <taxon>Viruses</taxon>
        <taxon>Duplodnaviria</taxon>
        <taxon>Heunggongvirae</taxon>
        <taxon>Uroviricota</taxon>
        <taxon>Caudoviricetes</taxon>
        <taxon>Peduoviridae</taxon>
        <taxon>Maltschvirus</taxon>
        <taxon>Maltschvirus maltsch</taxon>
    </lineage>
</organism>
<proteinExistence type="predicted"/>